<dbReference type="GO" id="GO:0045095">
    <property type="term" value="C:keratin filament"/>
    <property type="evidence" value="ECO:0007669"/>
    <property type="project" value="TreeGrafter"/>
</dbReference>
<feature type="coiled-coil region" evidence="4">
    <location>
        <begin position="178"/>
        <end position="305"/>
    </location>
</feature>
<evidence type="ECO:0000256" key="3">
    <source>
        <dbReference type="ARBA" id="ARBA00023212"/>
    </source>
</evidence>
<dbReference type="InterPro" id="IPR043596">
    <property type="entry name" value="CFAP53/TCHP"/>
</dbReference>
<name>A0A9P0AWB1_BRAAE</name>
<sequence>METARGKHRVKVENEQIKRREKEFLHDQMWGGVTKYYDHFNQRNAKYENWTSPRYYTSSMKQFEELTTKQTKEDLLVKRRENLRKLYEDEASSFDIEMMVEKNKQFCQPTASKHDEVPYHVLKDINDTFKDAQEIRRKQEAEAKLYQQWRMNSPIVRNYERAYNNRNVKLSWLDQQIEKRMKRERDEEEDKKIIKEREETLKKQRELEEDQKKELHEKNRLYKTMLDEQVVELKQKQLEAEMLKQIEREESKKKMSVVEIEEKHTQEERRRLERECALYNIRQHKQKLKQKAVDIQENLAMENELILKLKNLEMERMMQDAKKRQQVKESFEKYANLVKMQQELEKDRQKQLDFVFDSEAKDIFERQTELWKNEEKCRQKLLKEVLATIKKQIEDNLEKNRERQRELQREKKENEVNIQEYNKELEKLDREKENKKHNRRVELDEDVKVKNARKFQQENIKLKELDDELDRIRKEEERLKKEILNIQKKHANVRPSTSRTRCFY</sequence>
<proteinExistence type="predicted"/>
<keyword evidence="3" id="KW-0206">Cytoskeleton</keyword>
<dbReference type="PANTHER" id="PTHR31183:SF2">
    <property type="entry name" value="TRICHOPLEIN KERATIN FILAMENT-BINDING PROTEIN"/>
    <property type="match status" value="1"/>
</dbReference>
<evidence type="ECO:0000256" key="1">
    <source>
        <dbReference type="ARBA" id="ARBA00004245"/>
    </source>
</evidence>
<keyword evidence="6" id="KW-1185">Reference proteome</keyword>
<organism evidence="5 6">
    <name type="scientific">Brassicogethes aeneus</name>
    <name type="common">Rape pollen beetle</name>
    <name type="synonym">Meligethes aeneus</name>
    <dbReference type="NCBI Taxonomy" id="1431903"/>
    <lineage>
        <taxon>Eukaryota</taxon>
        <taxon>Metazoa</taxon>
        <taxon>Ecdysozoa</taxon>
        <taxon>Arthropoda</taxon>
        <taxon>Hexapoda</taxon>
        <taxon>Insecta</taxon>
        <taxon>Pterygota</taxon>
        <taxon>Neoptera</taxon>
        <taxon>Endopterygota</taxon>
        <taxon>Coleoptera</taxon>
        <taxon>Polyphaga</taxon>
        <taxon>Cucujiformia</taxon>
        <taxon>Nitidulidae</taxon>
        <taxon>Meligethinae</taxon>
        <taxon>Brassicogethes</taxon>
    </lineage>
</organism>
<dbReference type="Proteomes" id="UP001154078">
    <property type="component" value="Chromosome 11"/>
</dbReference>
<dbReference type="AlphaFoldDB" id="A0A9P0AWB1"/>
<keyword evidence="4" id="KW-0175">Coiled coil</keyword>
<keyword evidence="2" id="KW-0963">Cytoplasm</keyword>
<evidence type="ECO:0000313" key="5">
    <source>
        <dbReference type="EMBL" id="CAH0549454.1"/>
    </source>
</evidence>
<dbReference type="OrthoDB" id="6431598at2759"/>
<accession>A0A9P0AWB1</accession>
<dbReference type="EMBL" id="OV121142">
    <property type="protein sequence ID" value="CAH0549454.1"/>
    <property type="molecule type" value="Genomic_DNA"/>
</dbReference>
<reference evidence="5" key="1">
    <citation type="submission" date="2021-12" db="EMBL/GenBank/DDBJ databases">
        <authorList>
            <person name="King R."/>
        </authorList>
    </citation>
    <scope>NUCLEOTIDE SEQUENCE</scope>
</reference>
<gene>
    <name evidence="5" type="ORF">MELIAE_LOCUS2582</name>
</gene>
<dbReference type="GO" id="GO:0006915">
    <property type="term" value="P:apoptotic process"/>
    <property type="evidence" value="ECO:0007669"/>
    <property type="project" value="TreeGrafter"/>
</dbReference>
<evidence type="ECO:0000256" key="2">
    <source>
        <dbReference type="ARBA" id="ARBA00022490"/>
    </source>
</evidence>
<dbReference type="PANTHER" id="PTHR31183">
    <property type="entry name" value="TRICHOPLEIN KERATIN FILAMENT-BINDING PROTEIN FAMILY MEMBER"/>
    <property type="match status" value="1"/>
</dbReference>
<feature type="coiled-coil region" evidence="4">
    <location>
        <begin position="390"/>
        <end position="489"/>
    </location>
</feature>
<protein>
    <recommendedName>
        <fullName evidence="7">Trichoplein keratin filament-binding protein</fullName>
    </recommendedName>
</protein>
<evidence type="ECO:0000313" key="6">
    <source>
        <dbReference type="Proteomes" id="UP001154078"/>
    </source>
</evidence>
<evidence type="ECO:0008006" key="7">
    <source>
        <dbReference type="Google" id="ProtNLM"/>
    </source>
</evidence>
<evidence type="ECO:0000256" key="4">
    <source>
        <dbReference type="SAM" id="Coils"/>
    </source>
</evidence>
<comment type="subcellular location">
    <subcellularLocation>
        <location evidence="1">Cytoplasm</location>
        <location evidence="1">Cytoskeleton</location>
    </subcellularLocation>
</comment>